<dbReference type="GO" id="GO:0042729">
    <property type="term" value="C:DASH complex"/>
    <property type="evidence" value="ECO:0007669"/>
    <property type="project" value="InterPro"/>
</dbReference>
<keyword evidence="5" id="KW-0158">Chromosome</keyword>
<keyword evidence="10" id="KW-0159">Chromosome partition</keyword>
<dbReference type="GO" id="GO:0008608">
    <property type="term" value="P:attachment of spindle microtubules to kinetochore"/>
    <property type="evidence" value="ECO:0007669"/>
    <property type="project" value="InterPro"/>
</dbReference>
<keyword evidence="9" id="KW-0498">Mitosis</keyword>
<feature type="region of interest" description="Disordered" evidence="19">
    <location>
        <begin position="196"/>
        <end position="271"/>
    </location>
</feature>
<feature type="compositionally biased region" description="Acidic residues" evidence="19">
    <location>
        <begin position="213"/>
        <end position="235"/>
    </location>
</feature>
<evidence type="ECO:0000256" key="3">
    <source>
        <dbReference type="ARBA" id="ARBA00004629"/>
    </source>
</evidence>
<evidence type="ECO:0000256" key="12">
    <source>
        <dbReference type="ARBA" id="ARBA00023054"/>
    </source>
</evidence>
<dbReference type="GO" id="GO:0005876">
    <property type="term" value="C:spindle microtubule"/>
    <property type="evidence" value="ECO:0007669"/>
    <property type="project" value="InterPro"/>
</dbReference>
<reference evidence="20" key="1">
    <citation type="journal article" date="2020" name="Stud. Mycol.">
        <title>101 Dothideomycetes genomes: a test case for predicting lifestyles and emergence of pathogens.</title>
        <authorList>
            <person name="Haridas S."/>
            <person name="Albert R."/>
            <person name="Binder M."/>
            <person name="Bloem J."/>
            <person name="Labutti K."/>
            <person name="Salamov A."/>
            <person name="Andreopoulos B."/>
            <person name="Baker S."/>
            <person name="Barry K."/>
            <person name="Bills G."/>
            <person name="Bluhm B."/>
            <person name="Cannon C."/>
            <person name="Castanera R."/>
            <person name="Culley D."/>
            <person name="Daum C."/>
            <person name="Ezra D."/>
            <person name="Gonzalez J."/>
            <person name="Henrissat B."/>
            <person name="Kuo A."/>
            <person name="Liang C."/>
            <person name="Lipzen A."/>
            <person name="Lutzoni F."/>
            <person name="Magnuson J."/>
            <person name="Mondo S."/>
            <person name="Nolan M."/>
            <person name="Ohm R."/>
            <person name="Pangilinan J."/>
            <person name="Park H.-J."/>
            <person name="Ramirez L."/>
            <person name="Alfaro M."/>
            <person name="Sun H."/>
            <person name="Tritt A."/>
            <person name="Yoshinaga Y."/>
            <person name="Zwiers L.-H."/>
            <person name="Turgeon B."/>
            <person name="Goodwin S."/>
            <person name="Spatafora J."/>
            <person name="Crous P."/>
            <person name="Grigoriev I."/>
        </authorList>
    </citation>
    <scope>NUCLEOTIDE SEQUENCE</scope>
    <source>
        <strain evidence="20">CBS 130266</strain>
    </source>
</reference>
<keyword evidence="21" id="KW-1185">Reference proteome</keyword>
<dbReference type="OrthoDB" id="10016597at2759"/>
<evidence type="ECO:0000256" key="17">
    <source>
        <dbReference type="ARBA" id="ARBA00044112"/>
    </source>
</evidence>
<protein>
    <recommendedName>
        <fullName evidence="17">DASH complex subunit SPC34</fullName>
    </recommendedName>
    <alternativeName>
        <fullName evidence="18">Outer kinetochore protein SPC34</fullName>
    </alternativeName>
</protein>
<evidence type="ECO:0000256" key="5">
    <source>
        <dbReference type="ARBA" id="ARBA00022454"/>
    </source>
</evidence>
<evidence type="ECO:0000256" key="14">
    <source>
        <dbReference type="ARBA" id="ARBA00023242"/>
    </source>
</evidence>
<evidence type="ECO:0000256" key="16">
    <source>
        <dbReference type="ARBA" id="ARBA00023328"/>
    </source>
</evidence>
<evidence type="ECO:0000256" key="7">
    <source>
        <dbReference type="ARBA" id="ARBA00022618"/>
    </source>
</evidence>
<evidence type="ECO:0000256" key="2">
    <source>
        <dbReference type="ARBA" id="ARBA00004186"/>
    </source>
</evidence>
<keyword evidence="12" id="KW-0175">Coiled coil</keyword>
<dbReference type="GO" id="GO:0051301">
    <property type="term" value="P:cell division"/>
    <property type="evidence" value="ECO:0007669"/>
    <property type="project" value="UniProtKB-KW"/>
</dbReference>
<keyword evidence="14" id="KW-0539">Nucleus</keyword>
<comment type="similarity">
    <text evidence="4">Belongs to the DASH complex SPC34 family.</text>
</comment>
<feature type="region of interest" description="Disordered" evidence="19">
    <location>
        <begin position="59"/>
        <end position="95"/>
    </location>
</feature>
<keyword evidence="11" id="KW-0995">Kinetochore</keyword>
<gene>
    <name evidence="20" type="ORF">EJ08DRAFT_667596</name>
</gene>
<keyword evidence="8" id="KW-0493">Microtubule</keyword>
<dbReference type="AlphaFoldDB" id="A0A9P4P2V3"/>
<evidence type="ECO:0000256" key="9">
    <source>
        <dbReference type="ARBA" id="ARBA00022776"/>
    </source>
</evidence>
<dbReference type="Proteomes" id="UP000800235">
    <property type="component" value="Unassembled WGS sequence"/>
</dbReference>
<dbReference type="Pfam" id="PF08657">
    <property type="entry name" value="DASH_Spc34"/>
    <property type="match status" value="2"/>
</dbReference>
<sequence length="271" mass="29814">MSTTSLLTSHLDQISLCASSIGDLTFPPPKIFANALLHPHDITALIRDTETHERALFSVPPPLPLKAQDPTASTSNRRATTFRDQQQQLADRDAGVRAPRRNTAVAAVLGGELVERIRRGGGGGAGSGLGYRRESGGVGGRGRGEVDVDVLLEGAEKLCSVYPIPHAAEQITRLRQRHSRLTASINHYEARVAEQNAQLSRMNRQREYGSDYGGEDDAEDGAEGEEAVEDYPFTEEDMRREEEEVKELERKKRALEERVSGMEKDISGVLR</sequence>
<evidence type="ECO:0000256" key="1">
    <source>
        <dbReference type="ARBA" id="ARBA00004123"/>
    </source>
</evidence>
<evidence type="ECO:0000256" key="15">
    <source>
        <dbReference type="ARBA" id="ARBA00023306"/>
    </source>
</evidence>
<evidence type="ECO:0000256" key="19">
    <source>
        <dbReference type="SAM" id="MobiDB-lite"/>
    </source>
</evidence>
<evidence type="ECO:0000256" key="8">
    <source>
        <dbReference type="ARBA" id="ARBA00022701"/>
    </source>
</evidence>
<feature type="compositionally biased region" description="Polar residues" evidence="19">
    <location>
        <begin position="70"/>
        <end position="84"/>
    </location>
</feature>
<keyword evidence="7" id="KW-0132">Cell division</keyword>
<accession>A0A9P4P2V3</accession>
<keyword evidence="6" id="KW-0963">Cytoplasm</keyword>
<organism evidence="20 21">
    <name type="scientific">Tothia fuscella</name>
    <dbReference type="NCBI Taxonomy" id="1048955"/>
    <lineage>
        <taxon>Eukaryota</taxon>
        <taxon>Fungi</taxon>
        <taxon>Dikarya</taxon>
        <taxon>Ascomycota</taxon>
        <taxon>Pezizomycotina</taxon>
        <taxon>Dothideomycetes</taxon>
        <taxon>Pleosporomycetidae</taxon>
        <taxon>Venturiales</taxon>
        <taxon>Cylindrosympodiaceae</taxon>
        <taxon>Tothia</taxon>
    </lineage>
</organism>
<comment type="caution">
    <text evidence="20">The sequence shown here is derived from an EMBL/GenBank/DDBJ whole genome shotgun (WGS) entry which is preliminary data.</text>
</comment>
<comment type="subcellular location">
    <subcellularLocation>
        <location evidence="3">Chromosome</location>
        <location evidence="3">Centromere</location>
        <location evidence="3">Kinetochore</location>
    </subcellularLocation>
    <subcellularLocation>
        <location evidence="2">Cytoplasm</location>
        <location evidence="2">Cytoskeleton</location>
        <location evidence="2">Spindle</location>
    </subcellularLocation>
    <subcellularLocation>
        <location evidence="1">Nucleus</location>
    </subcellularLocation>
</comment>
<evidence type="ECO:0000313" key="20">
    <source>
        <dbReference type="EMBL" id="KAF2436290.1"/>
    </source>
</evidence>
<keyword evidence="13" id="KW-0206">Cytoskeleton</keyword>
<evidence type="ECO:0000256" key="10">
    <source>
        <dbReference type="ARBA" id="ARBA00022829"/>
    </source>
</evidence>
<dbReference type="EMBL" id="MU007011">
    <property type="protein sequence ID" value="KAF2436290.1"/>
    <property type="molecule type" value="Genomic_DNA"/>
</dbReference>
<evidence type="ECO:0000256" key="11">
    <source>
        <dbReference type="ARBA" id="ARBA00022838"/>
    </source>
</evidence>
<proteinExistence type="inferred from homology"/>
<name>A0A9P4P2V3_9PEZI</name>
<evidence type="ECO:0000256" key="6">
    <source>
        <dbReference type="ARBA" id="ARBA00022490"/>
    </source>
</evidence>
<evidence type="ECO:0000256" key="13">
    <source>
        <dbReference type="ARBA" id="ARBA00023212"/>
    </source>
</evidence>
<dbReference type="InterPro" id="IPR013966">
    <property type="entry name" value="Spc34"/>
</dbReference>
<evidence type="ECO:0000313" key="21">
    <source>
        <dbReference type="Proteomes" id="UP000800235"/>
    </source>
</evidence>
<keyword evidence="15" id="KW-0131">Cell cycle</keyword>
<evidence type="ECO:0000256" key="18">
    <source>
        <dbReference type="ARBA" id="ARBA00044346"/>
    </source>
</evidence>
<keyword evidence="16" id="KW-0137">Centromere</keyword>
<evidence type="ECO:0000256" key="4">
    <source>
        <dbReference type="ARBA" id="ARBA00008491"/>
    </source>
</evidence>
<feature type="compositionally biased region" description="Basic and acidic residues" evidence="19">
    <location>
        <begin position="236"/>
        <end position="271"/>
    </location>
</feature>